<dbReference type="VEuPathDB" id="MicrosporidiaDB:CWI39_0375p0040"/>
<gene>
    <name evidence="1" type="ORF">CWI36_2870p0010</name>
</gene>
<sequence>FYVYENNVVINNKRSSREVVKDCKMRDVVGGSVIIKNCHIDKSEINKIQSNNENRSNKIQTNNEYLSNKIQTKNKYILNKIQGSNEYILNVNIPTRNKLMSNIY</sequence>
<organism evidence="1 2">
    <name type="scientific">Hamiltosporidium magnivora</name>
    <dbReference type="NCBI Taxonomy" id="148818"/>
    <lineage>
        <taxon>Eukaryota</taxon>
        <taxon>Fungi</taxon>
        <taxon>Fungi incertae sedis</taxon>
        <taxon>Microsporidia</taxon>
        <taxon>Dubosqiidae</taxon>
        <taxon>Hamiltosporidium</taxon>
    </lineage>
</organism>
<protein>
    <submittedName>
        <fullName evidence="1">Uncharacterized protein</fullName>
    </submittedName>
</protein>
<reference evidence="1 2" key="1">
    <citation type="submission" date="2017-12" db="EMBL/GenBank/DDBJ databases">
        <authorList>
            <person name="Pombert J.-F."/>
            <person name="Haag K.L."/>
            <person name="Ebert D."/>
        </authorList>
    </citation>
    <scope>NUCLEOTIDE SEQUENCE [LARGE SCALE GENOMIC DNA]</scope>
    <source>
        <strain evidence="1">BE-OM-2</strain>
    </source>
</reference>
<comment type="caution">
    <text evidence="1">The sequence shown here is derived from an EMBL/GenBank/DDBJ whole genome shotgun (WGS) entry which is preliminary data.</text>
</comment>
<proteinExistence type="predicted"/>
<dbReference type="Proteomes" id="UP000291404">
    <property type="component" value="Unassembled WGS sequence"/>
</dbReference>
<evidence type="ECO:0000313" key="1">
    <source>
        <dbReference type="EMBL" id="TBT97487.1"/>
    </source>
</evidence>
<dbReference type="AlphaFoldDB" id="A0A4Q9KRZ8"/>
<feature type="non-terminal residue" evidence="1">
    <location>
        <position position="1"/>
    </location>
</feature>
<accession>A0A4Q9KRZ8</accession>
<dbReference type="VEuPathDB" id="MicrosporidiaDB:CWI36_2870p0010"/>
<evidence type="ECO:0000313" key="2">
    <source>
        <dbReference type="Proteomes" id="UP000291404"/>
    </source>
</evidence>
<keyword evidence="2" id="KW-1185">Reference proteome</keyword>
<name>A0A4Q9KRZ8_9MICR</name>
<dbReference type="EMBL" id="PITI01002870">
    <property type="protein sequence ID" value="TBT97487.1"/>
    <property type="molecule type" value="Genomic_DNA"/>
</dbReference>